<protein>
    <submittedName>
        <fullName evidence="2">Uncharacterized protein</fullName>
    </submittedName>
</protein>
<keyword evidence="1" id="KW-0732">Signal</keyword>
<feature type="signal peptide" evidence="1">
    <location>
        <begin position="1"/>
        <end position="19"/>
    </location>
</feature>
<evidence type="ECO:0000256" key="1">
    <source>
        <dbReference type="SAM" id="SignalP"/>
    </source>
</evidence>
<accession>A0ABV8AK21</accession>
<name>A0ABV8AK21_9FLAO</name>
<proteinExistence type="predicted"/>
<evidence type="ECO:0000313" key="2">
    <source>
        <dbReference type="EMBL" id="MFC3876929.1"/>
    </source>
</evidence>
<feature type="chain" id="PRO_5047224594" evidence="1">
    <location>
        <begin position="20"/>
        <end position="340"/>
    </location>
</feature>
<gene>
    <name evidence="2" type="ORF">ACFOSX_06755</name>
</gene>
<reference evidence="3" key="1">
    <citation type="journal article" date="2019" name="Int. J. Syst. Evol. Microbiol.">
        <title>The Global Catalogue of Microorganisms (GCM) 10K type strain sequencing project: providing services to taxonomists for standard genome sequencing and annotation.</title>
        <authorList>
            <consortium name="The Broad Institute Genomics Platform"/>
            <consortium name="The Broad Institute Genome Sequencing Center for Infectious Disease"/>
            <person name="Wu L."/>
            <person name="Ma J."/>
        </authorList>
    </citation>
    <scope>NUCLEOTIDE SEQUENCE [LARGE SCALE GENOMIC DNA]</scope>
    <source>
        <strain evidence="3">CECT 8979</strain>
    </source>
</reference>
<comment type="caution">
    <text evidence="2">The sequence shown here is derived from an EMBL/GenBank/DDBJ whole genome shotgun (WGS) entry which is preliminary data.</text>
</comment>
<dbReference type="RefSeq" id="WP_386098299.1">
    <property type="nucleotide sequence ID" value="NZ_JBHSAT010000004.1"/>
</dbReference>
<dbReference type="Proteomes" id="UP001595812">
    <property type="component" value="Unassembled WGS sequence"/>
</dbReference>
<dbReference type="EMBL" id="JBHSAT010000004">
    <property type="protein sequence ID" value="MFC3876929.1"/>
    <property type="molecule type" value="Genomic_DNA"/>
</dbReference>
<keyword evidence="3" id="KW-1185">Reference proteome</keyword>
<organism evidence="2 3">
    <name type="scientific">Winogradskyella maritima</name>
    <dbReference type="NCBI Taxonomy" id="1517766"/>
    <lineage>
        <taxon>Bacteria</taxon>
        <taxon>Pseudomonadati</taxon>
        <taxon>Bacteroidota</taxon>
        <taxon>Flavobacteriia</taxon>
        <taxon>Flavobacteriales</taxon>
        <taxon>Flavobacteriaceae</taxon>
        <taxon>Winogradskyella</taxon>
    </lineage>
</organism>
<evidence type="ECO:0000313" key="3">
    <source>
        <dbReference type="Proteomes" id="UP001595812"/>
    </source>
</evidence>
<sequence>MKKPILILAFLFALFNAYAQDTVNDQSQELGSIATGQYLAYLTKQDASGKYLGGIREKPYFVYAKNAYRVRPTSRHKEVYLYDNPKYLEENADLERCPMYIPDNEAFPVTYVKNNYEGNTKLQSSIGFTPRSEAYMQESRAVFLDGKIYLIEDWKDQDNYALKMVLELQEGKLGGLKKIKMSMKSPKKMATEDPKAVLDAYLKNAFAKQKDVYAQWIKDPINKGIESNKKDISLLMAKTIKKMSDDYLKSAEFKRIQENNRLAEQRDNAGKVTIKNNTGQTIYIYEEGSRNGSAVRPNSSGSGNCKKALYYTFSSNSSVNGGGTKFYAGNESCGGTVSID</sequence>